<dbReference type="Gene3D" id="3.90.550.10">
    <property type="entry name" value="Spore Coat Polysaccharide Biosynthesis Protein SpsA, Chain A"/>
    <property type="match status" value="1"/>
</dbReference>
<organism evidence="3">
    <name type="scientific">Nakamurella sp. A5-74</name>
    <dbReference type="NCBI Taxonomy" id="3158264"/>
    <lineage>
        <taxon>Bacteria</taxon>
        <taxon>Bacillati</taxon>
        <taxon>Actinomycetota</taxon>
        <taxon>Actinomycetes</taxon>
        <taxon>Nakamurellales</taxon>
        <taxon>Nakamurellaceae</taxon>
        <taxon>Nakamurella</taxon>
    </lineage>
</organism>
<feature type="region of interest" description="Disordered" evidence="1">
    <location>
        <begin position="281"/>
        <end position="315"/>
    </location>
</feature>
<feature type="domain" description="Glycosyltransferase 2-like" evidence="2">
    <location>
        <begin position="6"/>
        <end position="133"/>
    </location>
</feature>
<dbReference type="EC" id="2.4.-.-" evidence="3"/>
<reference evidence="3" key="1">
    <citation type="submission" date="2024-05" db="EMBL/GenBank/DDBJ databases">
        <authorList>
            <person name="Cai S.Y."/>
            <person name="Jin L.M."/>
            <person name="Li H.R."/>
        </authorList>
    </citation>
    <scope>NUCLEOTIDE SEQUENCE</scope>
    <source>
        <strain evidence="3">A5-74</strain>
    </source>
</reference>
<dbReference type="AlphaFoldDB" id="A0AAU8DU76"/>
<dbReference type="PANTHER" id="PTHR43685">
    <property type="entry name" value="GLYCOSYLTRANSFERASE"/>
    <property type="match status" value="1"/>
</dbReference>
<dbReference type="Pfam" id="PF00535">
    <property type="entry name" value="Glycos_transf_2"/>
    <property type="match status" value="1"/>
</dbReference>
<accession>A0AAU8DU76</accession>
<dbReference type="CDD" id="cd00761">
    <property type="entry name" value="Glyco_tranf_GTA_type"/>
    <property type="match status" value="1"/>
</dbReference>
<evidence type="ECO:0000256" key="1">
    <source>
        <dbReference type="SAM" id="MobiDB-lite"/>
    </source>
</evidence>
<dbReference type="InterPro" id="IPR029044">
    <property type="entry name" value="Nucleotide-diphossugar_trans"/>
</dbReference>
<keyword evidence="3" id="KW-0808">Transferase</keyword>
<dbReference type="EMBL" id="CP159218">
    <property type="protein sequence ID" value="XCG65266.1"/>
    <property type="molecule type" value="Genomic_DNA"/>
</dbReference>
<dbReference type="PANTHER" id="PTHR43685:SF2">
    <property type="entry name" value="GLYCOSYLTRANSFERASE 2-LIKE DOMAIN-CONTAINING PROTEIN"/>
    <property type="match status" value="1"/>
</dbReference>
<dbReference type="GO" id="GO:0016757">
    <property type="term" value="F:glycosyltransferase activity"/>
    <property type="evidence" value="ECO:0007669"/>
    <property type="project" value="UniProtKB-KW"/>
</dbReference>
<name>A0AAU8DU76_9ACTN</name>
<evidence type="ECO:0000259" key="2">
    <source>
        <dbReference type="Pfam" id="PF00535"/>
    </source>
</evidence>
<feature type="compositionally biased region" description="Polar residues" evidence="1">
    <location>
        <begin position="306"/>
        <end position="315"/>
    </location>
</feature>
<proteinExistence type="predicted"/>
<dbReference type="RefSeq" id="WP_353650871.1">
    <property type="nucleotide sequence ID" value="NZ_CP159218.1"/>
</dbReference>
<dbReference type="InterPro" id="IPR050834">
    <property type="entry name" value="Glycosyltransf_2"/>
</dbReference>
<gene>
    <name evidence="3" type="ORF">ABLG96_08250</name>
</gene>
<keyword evidence="3" id="KW-0328">Glycosyltransferase</keyword>
<sequence length="315" mass="34043">MTPRVSVVIPSYNNADYVEATVRSVIEQTYDDFELLISDHSSTDGTWDLLQQFTSDPRVRLSQVPQGGGAPANWRAVTALASGELLKLVCADDLLAPTALQEQVAAMDAHPSAVLVSSLRNIVDADDRIVVRGRGLQGMDGLVPGDVARRRTVVVGSNVFGEPACSLVRTEALRLAGSWDDRSPYLLDQATFSAVLRFGDLVALRRTLATFRISHGQWSVALAKEQAAHARGFHRSIGAEQPGLLSRRDRWVGDVRATGMAVARRAVYQALRLRRRPGVVRIAPDAHTQAAPPTGTRPDPPDGARSNRSTEPTGG</sequence>
<protein>
    <submittedName>
        <fullName evidence="3">Glycosyltransferase family A protein</fullName>
        <ecNumber evidence="3">2.4.-.-</ecNumber>
    </submittedName>
</protein>
<dbReference type="InterPro" id="IPR001173">
    <property type="entry name" value="Glyco_trans_2-like"/>
</dbReference>
<evidence type="ECO:0000313" key="3">
    <source>
        <dbReference type="EMBL" id="XCG65266.1"/>
    </source>
</evidence>
<dbReference type="SUPFAM" id="SSF53448">
    <property type="entry name" value="Nucleotide-diphospho-sugar transferases"/>
    <property type="match status" value="1"/>
</dbReference>